<evidence type="ECO:0000313" key="3">
    <source>
        <dbReference type="Proteomes" id="UP001058120"/>
    </source>
</evidence>
<protein>
    <submittedName>
        <fullName evidence="2">GAF domain-containing protein</fullName>
    </submittedName>
</protein>
<gene>
    <name evidence="2" type="ORF">JBF11_02775</name>
</gene>
<accession>A0ABY5Y365</accession>
<evidence type="ECO:0000313" key="2">
    <source>
        <dbReference type="EMBL" id="UWX06256.1"/>
    </source>
</evidence>
<dbReference type="RefSeq" id="WP_334315859.1">
    <property type="nucleotide sequence ID" value="NZ_CP065938.1"/>
</dbReference>
<dbReference type="Gene3D" id="3.30.450.40">
    <property type="match status" value="2"/>
</dbReference>
<proteinExistence type="predicted"/>
<dbReference type="Pfam" id="PF13185">
    <property type="entry name" value="GAF_2"/>
    <property type="match status" value="1"/>
</dbReference>
<dbReference type="EMBL" id="CP065938">
    <property type="protein sequence ID" value="UWX06256.1"/>
    <property type="molecule type" value="Genomic_DNA"/>
</dbReference>
<feature type="domain" description="GAF" evidence="1">
    <location>
        <begin position="180"/>
        <end position="311"/>
    </location>
</feature>
<dbReference type="InterPro" id="IPR003018">
    <property type="entry name" value="GAF"/>
</dbReference>
<evidence type="ECO:0000259" key="1">
    <source>
        <dbReference type="Pfam" id="PF13185"/>
    </source>
</evidence>
<reference evidence="2" key="1">
    <citation type="submission" date="2020-12" db="EMBL/GenBank/DDBJ databases">
        <title>Taurinivorans muris gen. nov., sp. nov., fundamental and realized metabolic niche of a ubiquitous sulfidogenic bacterium in the murine intestine.</title>
        <authorList>
            <person name="Ye H."/>
            <person name="Hanson B.T."/>
            <person name="Loy A."/>
        </authorList>
    </citation>
    <scope>NUCLEOTIDE SEQUENCE</scope>
    <source>
        <strain evidence="2">LT0009</strain>
    </source>
</reference>
<dbReference type="SUPFAM" id="SSF55781">
    <property type="entry name" value="GAF domain-like"/>
    <property type="match status" value="2"/>
</dbReference>
<dbReference type="Proteomes" id="UP001058120">
    <property type="component" value="Chromosome"/>
</dbReference>
<sequence>MENTNIFFDKSGIFDNFLALIASTFDAHSVLLFMPESENSAAKLVSFFSMSDKSVNQNAQLAQGKGLVGWILKNKQPLLYQIPEENQANLGYYLDDTEDSIHSFMGTFIAGNGALCLDSKKANFFSENQQKLLDLYGKILPQLFTIVNNSMQIHTAEDYFQLLEQLADLKKNYNGWSPYLRKLLQLLSSSLGFEYVAFTSLSDKKDHYYIDGEFPAITMNKEFGFGGGLVGWVYKNEEMIQNDGKENNRSLPLYSKNDGLPLFSATVCIPVRVEKNIAAVLCLASASPKEFDTDFKIIMRVISEDLAQFLEIVALRYRVHRMTKK</sequence>
<organism evidence="2 3">
    <name type="scientific">Taurinivorans muris</name>
    <dbReference type="NCBI Taxonomy" id="2787751"/>
    <lineage>
        <taxon>Bacteria</taxon>
        <taxon>Pseudomonadati</taxon>
        <taxon>Thermodesulfobacteriota</taxon>
        <taxon>Desulfovibrionia</taxon>
        <taxon>Desulfovibrionales</taxon>
        <taxon>Desulfovibrionaceae</taxon>
        <taxon>Taurinivorans</taxon>
    </lineage>
</organism>
<keyword evidence="3" id="KW-1185">Reference proteome</keyword>
<dbReference type="InterPro" id="IPR029016">
    <property type="entry name" value="GAF-like_dom_sf"/>
</dbReference>
<name>A0ABY5Y365_9BACT</name>